<dbReference type="RefSeq" id="WP_017026447.1">
    <property type="nucleotide sequence ID" value="NZ_AJYK02000020.1"/>
</dbReference>
<feature type="compositionally biased region" description="Polar residues" evidence="1">
    <location>
        <begin position="203"/>
        <end position="229"/>
    </location>
</feature>
<evidence type="ECO:0000313" key="4">
    <source>
        <dbReference type="Proteomes" id="UP000094070"/>
    </source>
</evidence>
<dbReference type="SUPFAM" id="SSF54523">
    <property type="entry name" value="Pili subunits"/>
    <property type="match status" value="1"/>
</dbReference>
<keyword evidence="2" id="KW-0472">Membrane</keyword>
<evidence type="ECO:0000256" key="2">
    <source>
        <dbReference type="SAM" id="Phobius"/>
    </source>
</evidence>
<dbReference type="STRING" id="1188252.A1QC_05385"/>
<gene>
    <name evidence="3" type="ORF">A1QC_05385</name>
</gene>
<dbReference type="EMBL" id="AJYK02000020">
    <property type="protein sequence ID" value="OEF28466.1"/>
    <property type="molecule type" value="Genomic_DNA"/>
</dbReference>
<dbReference type="InterPro" id="IPR012902">
    <property type="entry name" value="N_methyl_site"/>
</dbReference>
<keyword evidence="4" id="KW-1185">Reference proteome</keyword>
<dbReference type="AlphaFoldDB" id="A0A1E5E560"/>
<dbReference type="eggNOG" id="COG2165">
    <property type="taxonomic scope" value="Bacteria"/>
</dbReference>
<dbReference type="PROSITE" id="PS00409">
    <property type="entry name" value="PROKAR_NTER_METHYL"/>
    <property type="match status" value="1"/>
</dbReference>
<accession>A0A1E5E560</accession>
<dbReference type="OrthoDB" id="9788802at2"/>
<keyword evidence="2" id="KW-1133">Transmembrane helix</keyword>
<evidence type="ECO:0008006" key="5">
    <source>
        <dbReference type="Google" id="ProtNLM"/>
    </source>
</evidence>
<keyword evidence="2" id="KW-0812">Transmembrane</keyword>
<evidence type="ECO:0000313" key="3">
    <source>
        <dbReference type="EMBL" id="OEF28466.1"/>
    </source>
</evidence>
<dbReference type="Pfam" id="PF07963">
    <property type="entry name" value="N_methyl"/>
    <property type="match status" value="1"/>
</dbReference>
<protein>
    <recommendedName>
        <fullName evidence="5">MSHA biogenesis protein MshO</fullName>
    </recommendedName>
</protein>
<feature type="region of interest" description="Disordered" evidence="1">
    <location>
        <begin position="199"/>
        <end position="229"/>
    </location>
</feature>
<dbReference type="InterPro" id="IPR045584">
    <property type="entry name" value="Pilin-like"/>
</dbReference>
<name>A0A1E5E560_9VIBR</name>
<dbReference type="NCBIfam" id="TIGR02532">
    <property type="entry name" value="IV_pilin_GFxxxE"/>
    <property type="match status" value="1"/>
</dbReference>
<organism evidence="3 4">
    <name type="scientific">Vibrio rumoiensis 1S-45</name>
    <dbReference type="NCBI Taxonomy" id="1188252"/>
    <lineage>
        <taxon>Bacteria</taxon>
        <taxon>Pseudomonadati</taxon>
        <taxon>Pseudomonadota</taxon>
        <taxon>Gammaproteobacteria</taxon>
        <taxon>Vibrionales</taxon>
        <taxon>Vibrionaceae</taxon>
        <taxon>Vibrio</taxon>
    </lineage>
</organism>
<evidence type="ECO:0000256" key="1">
    <source>
        <dbReference type="SAM" id="MobiDB-lite"/>
    </source>
</evidence>
<sequence>MSRLNRKHQGFTLIELVVTMVVMGIMVMGIAGFIELGTKGYADTVDRQALQNQARFVVERMTREIRHSVPNSFTVSDDGHCVSFYPIKYAGAYVVLPVSGGDPFRFVTVSAEPTVGSLNGLNLVINPSAPDDLDTANSKSIPLSGVVKLNDSSGNETPIYSTETESDFDAGNVTNSVGNRLYIYKEKVQYCISGPIITRQEDNGNPAQIGQDVASGSFNDGTDSGSASLSRSGLVHMSFLFQRGDEQSQYDDDVQVLNVP</sequence>
<dbReference type="Proteomes" id="UP000094070">
    <property type="component" value="Unassembled WGS sequence"/>
</dbReference>
<feature type="transmembrane region" description="Helical" evidence="2">
    <location>
        <begin position="12"/>
        <end position="34"/>
    </location>
</feature>
<proteinExistence type="predicted"/>
<reference evidence="3 4" key="1">
    <citation type="journal article" date="2012" name="Science">
        <title>Ecological populations of bacteria act as socially cohesive units of antibiotic production and resistance.</title>
        <authorList>
            <person name="Cordero O.X."/>
            <person name="Wildschutte H."/>
            <person name="Kirkup B."/>
            <person name="Proehl S."/>
            <person name="Ngo L."/>
            <person name="Hussain F."/>
            <person name="Le Roux F."/>
            <person name="Mincer T."/>
            <person name="Polz M.F."/>
        </authorList>
    </citation>
    <scope>NUCLEOTIDE SEQUENCE [LARGE SCALE GENOMIC DNA]</scope>
    <source>
        <strain evidence="3 4">1S-45</strain>
    </source>
</reference>
<comment type="caution">
    <text evidence="3">The sequence shown here is derived from an EMBL/GenBank/DDBJ whole genome shotgun (WGS) entry which is preliminary data.</text>
</comment>